<sequence length="1338" mass="141490">MKKLLLLFIILSTGSISFAQTEYTYIDASMCLETMEVDLAFSSPGATNQYWNGASRFGAMPNPSTVSDPSNPTVTILEPFSSGNHHPALILPNAIDPANEETFSLKIYAESAGTNGTGKGAVLVRFFNSSGTETANYRQFFFDKTGGVWQGVSGVINDIGTGIGPFDRVSIYPSFGTTEPVVADGLDPIYIDDFKISVDPNYSSSCDFYTYFDLDLCYMLPVEATSTYADGGVSYTANPVVADVHNPNVIQVGSDAVPLVINEQVVFELPTSVNPGDNLSFRYYSDHASSTNGSLTVRLFNSADVNNKYQRGGVSKTGGQWDTFSEAITDALGAGPFDRISFFPSQGASSPEPIYFDDIQFSVDPQTSPVATSIWYADADGDGLGEASDTKVSCFQPTGYVSSIGYAFQDIDQCRQMVNYFNSPNTVVNYVSNPDASDTENPNVTEIVGSANNAGAYFNLPQTLQVDQVFDWSIRYYVVSNGTINSGSGRIIMRIFNKSVGSSTTKDIILTTSKTGGSWQTLKGTVDTHGSVQAVIDAGGYDAMYILPINTAVTIEPLYVDDFITSVPPVYLADEVADLEVGNEWYFDHSSNEFNVTTVPVGVTVSTNVATPSVMGNSSPNVLKVTRDDLDEFRYLQLDHDNIDVSSGTIKMRVYPECLIGTMPKITLVMRKSISGTANQLTTADVILTANTWNEISVDLTTLVGTPIAGNLYDQTILMFNQGSLIESSYYLDAIQGPPQQSSDATLSDLQVDDTTVEDFSATTLAYDVELPFGTSIVPTVAGTSTHSGATVVVNAAVSLPGTTAVVVTAEDGSEQSYSINFTLTEVATDATLSDLQVEGSTIDSFAAETLSYPVELPFGTMVVPSVTATKNNEFATLVITAASELPGTTTVVVTAQDGSSKTYQVVFTLAAGNSDATLSDLKVDGTLVEGFFPTTLSYDIDLPFGTTIVPTVTATQANESASISINETSVLPGTSTVQVTAGDGSIKTYSVNFVLEAASTDATLSDLQVGGNTVTGFSAETLNYDVELSFGTTAVPTVTATENDDNATLEITAAGTLPGTTIVAVTAQDGSVRRYSVSFTLGAAPSDATLSNLQVDGTTVFGFETETLNYDVVLPLRADVPVVTATANDGAATVLITPASALPGITTVEVTAQDGAKRTYTLSFTLGAVSADFSLSDLTVDGTTVEGFLPTTLSYDVELPIGTTLVPVVAATATNAWATVEVSVAAGLSGTTLVSVTAQNGSIQIYKVNFILKSVLSVGGLGEPNMYVSNGQLIIANMESKASGLVEVISLTGKMLISKKISGSHNEINLNYSGVAIIRYHNALNNSIVSKKVFIRE</sequence>
<feature type="signal peptide" evidence="1">
    <location>
        <begin position="1"/>
        <end position="19"/>
    </location>
</feature>
<evidence type="ECO:0000313" key="3">
    <source>
        <dbReference type="Proteomes" id="UP001062165"/>
    </source>
</evidence>
<evidence type="ECO:0008006" key="4">
    <source>
        <dbReference type="Google" id="ProtNLM"/>
    </source>
</evidence>
<feature type="chain" id="PRO_5045111054" description="Por secretion system C-terminal sorting domain-containing protein" evidence="1">
    <location>
        <begin position="20"/>
        <end position="1338"/>
    </location>
</feature>
<protein>
    <recommendedName>
        <fullName evidence="4">Por secretion system C-terminal sorting domain-containing protein</fullName>
    </recommendedName>
</protein>
<proteinExistence type="predicted"/>
<gene>
    <name evidence="2" type="ORF">N7E81_01845</name>
</gene>
<reference evidence="2" key="1">
    <citation type="submission" date="2022-10" db="EMBL/GenBank/DDBJ databases">
        <title>Comparative genomics and taxonomic characterization of three novel marine species of genus Reichenbachiella exhibiting antioxidant and polysaccharide degradation activities.</title>
        <authorList>
            <person name="Muhammad N."/>
            <person name="Lee Y.-J."/>
            <person name="Ko J."/>
            <person name="Kim S.-G."/>
        </authorList>
    </citation>
    <scope>NUCLEOTIDE SEQUENCE</scope>
    <source>
        <strain evidence="2">Wsw4-B4</strain>
    </source>
</reference>
<accession>A0ABY6D101</accession>
<evidence type="ECO:0000313" key="2">
    <source>
        <dbReference type="EMBL" id="UXX79847.1"/>
    </source>
</evidence>
<keyword evidence="1" id="KW-0732">Signal</keyword>
<dbReference type="EMBL" id="CP106735">
    <property type="protein sequence ID" value="UXX79847.1"/>
    <property type="molecule type" value="Genomic_DNA"/>
</dbReference>
<dbReference type="Proteomes" id="UP001062165">
    <property type="component" value="Chromosome"/>
</dbReference>
<evidence type="ECO:0000256" key="1">
    <source>
        <dbReference type="SAM" id="SignalP"/>
    </source>
</evidence>
<name>A0ABY6D101_9BACT</name>
<keyword evidence="3" id="KW-1185">Reference proteome</keyword>
<dbReference type="RefSeq" id="WP_263051578.1">
    <property type="nucleotide sequence ID" value="NZ_CP106735.1"/>
</dbReference>
<organism evidence="2 3">
    <name type="scientific">Reichenbachiella carrageenanivorans</name>
    <dbReference type="NCBI Taxonomy" id="2979869"/>
    <lineage>
        <taxon>Bacteria</taxon>
        <taxon>Pseudomonadati</taxon>
        <taxon>Bacteroidota</taxon>
        <taxon>Cytophagia</taxon>
        <taxon>Cytophagales</taxon>
        <taxon>Reichenbachiellaceae</taxon>
        <taxon>Reichenbachiella</taxon>
    </lineage>
</organism>